<evidence type="ECO:0000313" key="2">
    <source>
        <dbReference type="Proteomes" id="UP000199532"/>
    </source>
</evidence>
<dbReference type="RefSeq" id="WP_090337767.1">
    <property type="nucleotide sequence ID" value="NZ_FNXY01000005.1"/>
</dbReference>
<dbReference type="OrthoDB" id="9780310at2"/>
<gene>
    <name evidence="1" type="ORF">SAMN04487995_3769</name>
</gene>
<dbReference type="Gene3D" id="3.20.20.410">
    <property type="entry name" value="Protein of unknown function UPF0759"/>
    <property type="match status" value="1"/>
</dbReference>
<reference evidence="1 2" key="1">
    <citation type="submission" date="2016-10" db="EMBL/GenBank/DDBJ databases">
        <authorList>
            <person name="de Groot N.N."/>
        </authorList>
    </citation>
    <scope>NUCLEOTIDE SEQUENCE [LARGE SCALE GENOMIC DNA]</scope>
    <source>
        <strain evidence="1 2">DSM 19938</strain>
    </source>
</reference>
<keyword evidence="2" id="KW-1185">Reference proteome</keyword>
<evidence type="ECO:0000313" key="1">
    <source>
        <dbReference type="EMBL" id="SEJ20675.1"/>
    </source>
</evidence>
<organism evidence="1 2">
    <name type="scientific">Dyadobacter koreensis</name>
    <dbReference type="NCBI Taxonomy" id="408657"/>
    <lineage>
        <taxon>Bacteria</taxon>
        <taxon>Pseudomonadati</taxon>
        <taxon>Bacteroidota</taxon>
        <taxon>Cytophagia</taxon>
        <taxon>Cytophagales</taxon>
        <taxon>Spirosomataceae</taxon>
        <taxon>Dyadobacter</taxon>
    </lineage>
</organism>
<dbReference type="Proteomes" id="UP000199532">
    <property type="component" value="Unassembled WGS sequence"/>
</dbReference>
<sequence>MKFGKIDNPEVVDFVLPPDNKDNKLVLEKSKKGRPEIFIGCAKWNKADLKNFYPKGTKDELAYYATQFNSIELNATFYNNFPLETIDSWHTKTPEGFRFFPKLHQGISHWKRLKDAEQPTSVYLDHISHLEEKLGMLFLQMPDNFGPKNWEVLRDYLEVWSSGFPLALELRHTAWYDGSWDNSPLYEQLEKKNITHIITDTAGRRDLLHMRLTTPTAFIRYNGANVDSDYSRLDDWLDRLKLWVNQGIENIYFFVHQNHEEASPLLSAYLIEKVNKEFGTEIKIPHTPGIPTKKGNSDQIGLF</sequence>
<dbReference type="PANTHER" id="PTHR30348:SF9">
    <property type="entry name" value="UPF0759 PROTEIN YECE"/>
    <property type="match status" value="1"/>
</dbReference>
<dbReference type="InterPro" id="IPR036520">
    <property type="entry name" value="UPF0759_sf"/>
</dbReference>
<proteinExistence type="predicted"/>
<name>A0A1H6X801_9BACT</name>
<dbReference type="EMBL" id="FNXY01000005">
    <property type="protein sequence ID" value="SEJ20675.1"/>
    <property type="molecule type" value="Genomic_DNA"/>
</dbReference>
<dbReference type="SUPFAM" id="SSF117396">
    <property type="entry name" value="TM1631-like"/>
    <property type="match status" value="1"/>
</dbReference>
<protein>
    <submittedName>
        <fullName evidence="1">Uncharacterized conserved protein YecE, DUF72 family</fullName>
    </submittedName>
</protein>
<dbReference type="InterPro" id="IPR002763">
    <property type="entry name" value="DUF72"/>
</dbReference>
<accession>A0A1H6X801</accession>
<dbReference type="AlphaFoldDB" id="A0A1H6X801"/>
<dbReference type="Pfam" id="PF01904">
    <property type="entry name" value="DUF72"/>
    <property type="match status" value="1"/>
</dbReference>
<dbReference type="PANTHER" id="PTHR30348">
    <property type="entry name" value="UNCHARACTERIZED PROTEIN YECE"/>
    <property type="match status" value="1"/>
</dbReference>